<sequence length="1383" mass="151726">MDIDAWEQTSNPFLEQLSDLVPLPTTYIPDEEEDEIARPKESEGIHDSVEQLGLNEAAGASTAAEIKDGAVNKGADGADEADVSMVSVKELEGIEGMIEGKEDAERRSSVDEDVLVPDDDPALRVILASLKAQTQGQDDGTVSESGHEVGEVLDEEEEEEPVEHERMLSSPLSSVPDLPNELDLPEDPEVVEQIDPALESAPVPSGSPISRNHLNGDTVSEAQYRITNPEAGPSRLSPFARSTTAAEPANLAAIDGQSIAGPSTRPTNGTVQSSPFFVEAQPAKRSRNEGKVISYAYDAGDASGDDFEDEIRTKPKPTVKRKPKKKAGGDDDDGETKKRRRMKGEDGKSYKSAKSRKMLDHALGLDGEPREHPEKIAPRAKVIIESQIKEHLLGKEFDVQITPCLRPRYAPWGKCTQCVSKSGGDSCRFRDFRKFRIDPKTTDILGPGFFESIEWTEEMTPLPKSFNRRVEQSHLERIERTVAPLLLPLISRELRHVVKNKAIKRGTDAARHRSVCDFCASTIFAGWWFCKRCGRDYCLVCERHFSESFETMSKSPWPLPDAARPRLLRCNGTTGAPASSSRAPNFHFRPDLQPVSRFSESELRSHWLAFADFILEGGGGVGERLEALGLQKAGESAVDAIQEWMTLRPPQSMTIGDPPMTDEQISALYTTSSKSTAEKIPDPADLGEESRAFMKIDNEDLTNSVFDTLWRRGEPILVDKVGDKLKMSWGPDDFIARFGNQEAAVVNCQTDEKDMMNVRSFFELFKSRGHRPQEILKLKDWPETDDFADTHPALFNDFCDALPAPDFTRRDGVLNLYANFPKGPTRPDIGPKMYNAFEAQEGPNGRGSTSLHMDVADAVNVMLYASKRDDGQPGCAVWDLFRAEDADKIRAFLGRKFDESHIFTDPIHSQLFYLNASLRRELYESYGVVSWRIYQYPGQAVFIPAGCAHQVCNLADCIKIAIDFVSPHNVSRCQQLTQDFRNENFVKVWKNDVLQLYNVLWYAWINTREIRDEWRRKAQIQAQAADSRARHLAALANGEHPGATDTPGYASPHMGIKRASSGFRGHQVSSARDEGFETGPGSVGRDGSRASTPLTPVPNGTPRRGSPSSAVEPLGELNGSPHEGPVSGLLVDTPGKSESISKDQAGEQQDTLSFRRRSVAEKLLEAALSLPDPPPPSRTRGVSSAWSNRSSTRSKTGPKGNHKAKADAGKAKVEHIETNGTAKSALGSAVGTLAAALLSSSDSTESDKAEASNQPGDTIQARNGDLSNASRDRTGNIEPTAPTDALDPQEPGVIDEVQLNQVEKTEAQVESHPQPSEETADRLAEQMVVDSRDGEVVNVHSSRKEMEGKPSAPATEPSMESIDEVKVAAESSHKVEVGPTQEG</sequence>
<feature type="region of interest" description="Disordered" evidence="4">
    <location>
        <begin position="1337"/>
        <end position="1383"/>
    </location>
</feature>
<reference evidence="6 7" key="1">
    <citation type="submission" date="2017-03" db="EMBL/GenBank/DDBJ databases">
        <title>Widespread Adenine N6-methylation of Active Genes in Fungi.</title>
        <authorList>
            <consortium name="DOE Joint Genome Institute"/>
            <person name="Mondo S.J."/>
            <person name="Dannebaum R.O."/>
            <person name="Kuo R.C."/>
            <person name="Louie K.B."/>
            <person name="Bewick A.J."/>
            <person name="Labutti K."/>
            <person name="Haridas S."/>
            <person name="Kuo A."/>
            <person name="Salamov A."/>
            <person name="Ahrendt S.R."/>
            <person name="Lau R."/>
            <person name="Bowen B.P."/>
            <person name="Lipzen A."/>
            <person name="Sullivan W."/>
            <person name="Andreopoulos W.B."/>
            <person name="Clum A."/>
            <person name="Lindquist E."/>
            <person name="Daum C."/>
            <person name="Northen T.R."/>
            <person name="Ramamoorthy G."/>
            <person name="Schmitz R.J."/>
            <person name="Gryganskyi A."/>
            <person name="Culley D."/>
            <person name="Magnuson J."/>
            <person name="James T.Y."/>
            <person name="O'Malley M.A."/>
            <person name="Stajich J.E."/>
            <person name="Spatafora J.W."/>
            <person name="Visel A."/>
            <person name="Grigoriev I.V."/>
        </authorList>
    </citation>
    <scope>NUCLEOTIDE SEQUENCE [LARGE SCALE GENOMIC DNA]</scope>
    <source>
        <strain evidence="6 7">NRRL Y-17943</strain>
    </source>
</reference>
<dbReference type="GO" id="GO:0032454">
    <property type="term" value="F:histone H3K9 demethylase activity"/>
    <property type="evidence" value="ECO:0007669"/>
    <property type="project" value="InterPro"/>
</dbReference>
<dbReference type="SUPFAM" id="SSF51197">
    <property type="entry name" value="Clavaminate synthase-like"/>
    <property type="match status" value="1"/>
</dbReference>
<keyword evidence="2" id="KW-0479">Metal-binding</keyword>
<feature type="region of interest" description="Disordered" evidence="4">
    <location>
        <begin position="132"/>
        <end position="357"/>
    </location>
</feature>
<organism evidence="6 7">
    <name type="scientific">Kockovaella imperatae</name>
    <dbReference type="NCBI Taxonomy" id="4999"/>
    <lineage>
        <taxon>Eukaryota</taxon>
        <taxon>Fungi</taxon>
        <taxon>Dikarya</taxon>
        <taxon>Basidiomycota</taxon>
        <taxon>Agaricomycotina</taxon>
        <taxon>Tremellomycetes</taxon>
        <taxon>Tremellales</taxon>
        <taxon>Cuniculitremaceae</taxon>
        <taxon>Kockovaella</taxon>
    </lineage>
</organism>
<dbReference type="GO" id="GO:0000118">
    <property type="term" value="C:histone deacetylase complex"/>
    <property type="evidence" value="ECO:0007669"/>
    <property type="project" value="TreeGrafter"/>
</dbReference>
<proteinExistence type="predicted"/>
<feature type="compositionally biased region" description="Acidic residues" evidence="4">
    <location>
        <begin position="183"/>
        <end position="192"/>
    </location>
</feature>
<feature type="compositionally biased region" description="Basic and acidic residues" evidence="4">
    <location>
        <begin position="1363"/>
        <end position="1376"/>
    </location>
</feature>
<feature type="region of interest" description="Disordered" evidence="4">
    <location>
        <begin position="30"/>
        <end position="66"/>
    </location>
</feature>
<dbReference type="GeneID" id="33556388"/>
<dbReference type="InParanoid" id="A0A1Y1UNH6"/>
<dbReference type="STRING" id="4999.A0A1Y1UNH6"/>
<dbReference type="Pfam" id="PF02373">
    <property type="entry name" value="JmjC"/>
    <property type="match status" value="1"/>
</dbReference>
<feature type="compositionally biased region" description="Basic and acidic residues" evidence="4">
    <location>
        <begin position="98"/>
        <end position="110"/>
    </location>
</feature>
<dbReference type="GO" id="GO:0000785">
    <property type="term" value="C:chromatin"/>
    <property type="evidence" value="ECO:0007669"/>
    <property type="project" value="TreeGrafter"/>
</dbReference>
<dbReference type="SMART" id="SM00558">
    <property type="entry name" value="JmjC"/>
    <property type="match status" value="1"/>
</dbReference>
<dbReference type="Proteomes" id="UP000193218">
    <property type="component" value="Unassembled WGS sequence"/>
</dbReference>
<feature type="region of interest" description="Disordered" evidence="4">
    <location>
        <begin position="1166"/>
        <end position="1212"/>
    </location>
</feature>
<keyword evidence="7" id="KW-1185">Reference proteome</keyword>
<dbReference type="RefSeq" id="XP_021873388.1">
    <property type="nucleotide sequence ID" value="XM_022014580.1"/>
</dbReference>
<dbReference type="InterPro" id="IPR003347">
    <property type="entry name" value="JmjC_dom"/>
</dbReference>
<comment type="subcellular location">
    <subcellularLocation>
        <location evidence="1">Nucleus</location>
    </subcellularLocation>
</comment>
<feature type="compositionally biased region" description="Basic residues" evidence="4">
    <location>
        <begin position="314"/>
        <end position="326"/>
    </location>
</feature>
<evidence type="ECO:0000256" key="1">
    <source>
        <dbReference type="ARBA" id="ARBA00004123"/>
    </source>
</evidence>
<dbReference type="GO" id="GO:0046872">
    <property type="term" value="F:metal ion binding"/>
    <property type="evidence" value="ECO:0007669"/>
    <property type="project" value="UniProtKB-KW"/>
</dbReference>
<dbReference type="GO" id="GO:0031490">
    <property type="term" value="F:chromatin DNA binding"/>
    <property type="evidence" value="ECO:0007669"/>
    <property type="project" value="TreeGrafter"/>
</dbReference>
<feature type="compositionally biased region" description="Basic and acidic residues" evidence="4">
    <location>
        <begin position="36"/>
        <end position="49"/>
    </location>
</feature>
<dbReference type="GO" id="GO:0003712">
    <property type="term" value="F:transcription coregulator activity"/>
    <property type="evidence" value="ECO:0007669"/>
    <property type="project" value="TreeGrafter"/>
</dbReference>
<feature type="compositionally biased region" description="Polar residues" evidence="4">
    <location>
        <begin position="1253"/>
        <end position="1269"/>
    </location>
</feature>
<dbReference type="OrthoDB" id="1667110at2759"/>
<dbReference type="EMBL" id="NBSH01000002">
    <property type="protein sequence ID" value="ORX39603.1"/>
    <property type="molecule type" value="Genomic_DNA"/>
</dbReference>
<feature type="compositionally biased region" description="Polar residues" evidence="4">
    <location>
        <begin position="207"/>
        <end position="221"/>
    </location>
</feature>
<feature type="compositionally biased region" description="Low complexity" evidence="4">
    <location>
        <begin position="168"/>
        <end position="179"/>
    </location>
</feature>
<feature type="compositionally biased region" description="Acidic residues" evidence="4">
    <location>
        <begin position="151"/>
        <end position="162"/>
    </location>
</feature>
<feature type="domain" description="JmjC" evidence="5">
    <location>
        <begin position="809"/>
        <end position="981"/>
    </location>
</feature>
<dbReference type="InterPro" id="IPR045109">
    <property type="entry name" value="LSDs-like"/>
</dbReference>
<feature type="compositionally biased region" description="Polar residues" evidence="4">
    <location>
        <begin position="132"/>
        <end position="144"/>
    </location>
</feature>
<keyword evidence="3" id="KW-0539">Nucleus</keyword>
<name>A0A1Y1UNH6_9TREE</name>
<dbReference type="PROSITE" id="PS51184">
    <property type="entry name" value="JMJC"/>
    <property type="match status" value="1"/>
</dbReference>
<feature type="region of interest" description="Disordered" evidence="4">
    <location>
        <begin position="1238"/>
        <end position="1322"/>
    </location>
</feature>
<evidence type="ECO:0000259" key="5">
    <source>
        <dbReference type="PROSITE" id="PS51184"/>
    </source>
</evidence>
<feature type="region of interest" description="Disordered" evidence="4">
    <location>
        <begin position="94"/>
        <end position="116"/>
    </location>
</feature>
<comment type="caution">
    <text evidence="6">The sequence shown here is derived from an EMBL/GenBank/DDBJ whole genome shotgun (WGS) entry which is preliminary data.</text>
</comment>
<dbReference type="PANTHER" id="PTHR12549:SF38">
    <property type="entry name" value="JMJC DOMAIN-CONTAINING HISTONE DEMETHYLASE 2, ISOFORM A"/>
    <property type="match status" value="1"/>
</dbReference>
<dbReference type="PANTHER" id="PTHR12549">
    <property type="entry name" value="JMJC DOMAIN-CONTAINING HISTONE DEMETHYLATION PROTEIN"/>
    <property type="match status" value="1"/>
</dbReference>
<gene>
    <name evidence="6" type="ORF">BD324DRAFT_614310</name>
</gene>
<feature type="compositionally biased region" description="Low complexity" evidence="4">
    <location>
        <begin position="1183"/>
        <end position="1194"/>
    </location>
</feature>
<dbReference type="Gene3D" id="2.60.120.650">
    <property type="entry name" value="Cupin"/>
    <property type="match status" value="1"/>
</dbReference>
<evidence type="ECO:0000256" key="3">
    <source>
        <dbReference type="ARBA" id="ARBA00023242"/>
    </source>
</evidence>
<protein>
    <recommendedName>
        <fullName evidence="5">JmjC domain-containing protein</fullName>
    </recommendedName>
</protein>
<evidence type="ECO:0000313" key="7">
    <source>
        <dbReference type="Proteomes" id="UP000193218"/>
    </source>
</evidence>
<evidence type="ECO:0000256" key="2">
    <source>
        <dbReference type="ARBA" id="ARBA00022723"/>
    </source>
</evidence>
<accession>A0A1Y1UNH6</accession>
<dbReference type="GO" id="GO:0006357">
    <property type="term" value="P:regulation of transcription by RNA polymerase II"/>
    <property type="evidence" value="ECO:0007669"/>
    <property type="project" value="TreeGrafter"/>
</dbReference>
<feature type="compositionally biased region" description="Polar residues" evidence="4">
    <location>
        <begin position="260"/>
        <end position="275"/>
    </location>
</feature>
<evidence type="ECO:0000313" key="6">
    <source>
        <dbReference type="EMBL" id="ORX39603.1"/>
    </source>
</evidence>
<evidence type="ECO:0000256" key="4">
    <source>
        <dbReference type="SAM" id="MobiDB-lite"/>
    </source>
</evidence>
<feature type="region of interest" description="Disordered" evidence="4">
    <location>
        <begin position="1038"/>
        <end position="1153"/>
    </location>
</feature>